<feature type="non-terminal residue" evidence="1">
    <location>
        <position position="1"/>
    </location>
</feature>
<proteinExistence type="predicted"/>
<dbReference type="AlphaFoldDB" id="K1YJH8"/>
<dbReference type="EMBL" id="AMFJ01036047">
    <property type="protein sequence ID" value="EKD25514.1"/>
    <property type="molecule type" value="Genomic_DNA"/>
</dbReference>
<protein>
    <submittedName>
        <fullName evidence="1">Uncharacterized protein</fullName>
    </submittedName>
</protein>
<reference evidence="1" key="1">
    <citation type="journal article" date="2012" name="Science">
        <title>Fermentation, hydrogen, and sulfur metabolism in multiple uncultivated bacterial phyla.</title>
        <authorList>
            <person name="Wrighton K.C."/>
            <person name="Thomas B.C."/>
            <person name="Sharon I."/>
            <person name="Miller C.S."/>
            <person name="Castelle C.J."/>
            <person name="VerBerkmoes N.C."/>
            <person name="Wilkins M.J."/>
            <person name="Hettich R.L."/>
            <person name="Lipton M.S."/>
            <person name="Williams K.H."/>
            <person name="Long P.E."/>
            <person name="Banfield J.F."/>
        </authorList>
    </citation>
    <scope>NUCLEOTIDE SEQUENCE [LARGE SCALE GENOMIC DNA]</scope>
</reference>
<gene>
    <name evidence="1" type="ORF">ACD_80C00040G0001</name>
</gene>
<accession>K1YJH8</accession>
<organism evidence="1">
    <name type="scientific">uncultured bacterium</name>
    <name type="common">gcode 4</name>
    <dbReference type="NCBI Taxonomy" id="1234023"/>
    <lineage>
        <taxon>Bacteria</taxon>
        <taxon>environmental samples</taxon>
    </lineage>
</organism>
<name>K1YJH8_9BACT</name>
<comment type="caution">
    <text evidence="1">The sequence shown here is derived from an EMBL/GenBank/DDBJ whole genome shotgun (WGS) entry which is preliminary data.</text>
</comment>
<evidence type="ECO:0000313" key="1">
    <source>
        <dbReference type="EMBL" id="EKD25514.1"/>
    </source>
</evidence>
<sequence length="52" mass="6023">AKKKRPAGKAMKKKKICQKYISEGKSMSSEAFLEKKYKNNGFTTNIFYICQK</sequence>